<feature type="domain" description="EF-hand" evidence="7">
    <location>
        <begin position="626"/>
        <end position="661"/>
    </location>
</feature>
<keyword evidence="3 6" id="KW-1133">Transmembrane helix</keyword>
<dbReference type="InterPro" id="IPR005821">
    <property type="entry name" value="Ion_trans_dom"/>
</dbReference>
<proteinExistence type="predicted"/>
<feature type="region of interest" description="Disordered" evidence="5">
    <location>
        <begin position="215"/>
        <end position="254"/>
    </location>
</feature>
<comment type="caution">
    <text evidence="8">The sequence shown here is derived from an EMBL/GenBank/DDBJ whole genome shotgun (WGS) entry which is preliminary data.</text>
</comment>
<keyword evidence="9" id="KW-1185">Reference proteome</keyword>
<evidence type="ECO:0000256" key="5">
    <source>
        <dbReference type="SAM" id="MobiDB-lite"/>
    </source>
</evidence>
<dbReference type="GO" id="GO:0005509">
    <property type="term" value="F:calcium ion binding"/>
    <property type="evidence" value="ECO:0007669"/>
    <property type="project" value="InterPro"/>
</dbReference>
<dbReference type="InterPro" id="IPR027359">
    <property type="entry name" value="Volt_channel_dom_sf"/>
</dbReference>
<dbReference type="InterPro" id="IPR043203">
    <property type="entry name" value="VGCC_Ca_Na"/>
</dbReference>
<dbReference type="Gene3D" id="1.10.287.70">
    <property type="match status" value="1"/>
</dbReference>
<feature type="transmembrane region" description="Helical" evidence="6">
    <location>
        <begin position="345"/>
        <end position="367"/>
    </location>
</feature>
<feature type="compositionally biased region" description="Basic and acidic residues" evidence="5">
    <location>
        <begin position="220"/>
        <end position="239"/>
    </location>
</feature>
<dbReference type="PANTHER" id="PTHR10037">
    <property type="entry name" value="VOLTAGE-GATED CATION CHANNEL CALCIUM AND SODIUM"/>
    <property type="match status" value="1"/>
</dbReference>
<keyword evidence="2 6" id="KW-0812">Transmembrane</keyword>
<dbReference type="OrthoDB" id="439615at2759"/>
<feature type="region of interest" description="Disordered" evidence="5">
    <location>
        <begin position="1295"/>
        <end position="1324"/>
    </location>
</feature>
<dbReference type="Gene3D" id="1.20.120.350">
    <property type="entry name" value="Voltage-gated potassium channels. Chain C"/>
    <property type="match status" value="1"/>
</dbReference>
<dbReference type="SMART" id="SM00054">
    <property type="entry name" value="EFh"/>
    <property type="match status" value="2"/>
</dbReference>
<evidence type="ECO:0000256" key="1">
    <source>
        <dbReference type="ARBA" id="ARBA00004141"/>
    </source>
</evidence>
<dbReference type="InterPro" id="IPR002048">
    <property type="entry name" value="EF_hand_dom"/>
</dbReference>
<dbReference type="Pfam" id="PF00520">
    <property type="entry name" value="Ion_trans"/>
    <property type="match status" value="1"/>
</dbReference>
<dbReference type="Gene3D" id="1.10.238.10">
    <property type="entry name" value="EF-hand"/>
    <property type="match status" value="1"/>
</dbReference>
<evidence type="ECO:0000256" key="2">
    <source>
        <dbReference type="ARBA" id="ARBA00022692"/>
    </source>
</evidence>
<dbReference type="Pfam" id="PF13202">
    <property type="entry name" value="EF-hand_5"/>
    <property type="match status" value="1"/>
</dbReference>
<evidence type="ECO:0000259" key="7">
    <source>
        <dbReference type="PROSITE" id="PS50222"/>
    </source>
</evidence>
<feature type="domain" description="EF-hand" evidence="7">
    <location>
        <begin position="583"/>
        <end position="618"/>
    </location>
</feature>
<evidence type="ECO:0000256" key="6">
    <source>
        <dbReference type="SAM" id="Phobius"/>
    </source>
</evidence>
<evidence type="ECO:0000313" key="9">
    <source>
        <dbReference type="Proteomes" id="UP000186817"/>
    </source>
</evidence>
<gene>
    <name evidence="8" type="primary">CATSPER1</name>
    <name evidence="8" type="ORF">AK812_SmicGene8433</name>
</gene>
<evidence type="ECO:0000313" key="8">
    <source>
        <dbReference type="EMBL" id="OLQ08111.1"/>
    </source>
</evidence>
<protein>
    <submittedName>
        <fullName evidence="8">Cation channel sperm-associated protein 1</fullName>
    </submittedName>
</protein>
<feature type="transmembrane region" description="Helical" evidence="6">
    <location>
        <begin position="455"/>
        <end position="474"/>
    </location>
</feature>
<feature type="transmembrane region" description="Helical" evidence="6">
    <location>
        <begin position="311"/>
        <end position="333"/>
    </location>
</feature>
<dbReference type="SUPFAM" id="SSF81324">
    <property type="entry name" value="Voltage-gated potassium channels"/>
    <property type="match status" value="1"/>
</dbReference>
<keyword evidence="4 6" id="KW-0472">Membrane</keyword>
<dbReference type="CDD" id="cd00051">
    <property type="entry name" value="EFh"/>
    <property type="match status" value="1"/>
</dbReference>
<dbReference type="PANTHER" id="PTHR10037:SF62">
    <property type="entry name" value="SODIUM CHANNEL PROTEIN 60E"/>
    <property type="match status" value="1"/>
</dbReference>
<name>A0A1Q9EL87_SYMMI</name>
<reference evidence="8 9" key="1">
    <citation type="submission" date="2016-02" db="EMBL/GenBank/DDBJ databases">
        <title>Genome analysis of coral dinoflagellate symbionts highlights evolutionary adaptations to a symbiotic lifestyle.</title>
        <authorList>
            <person name="Aranda M."/>
            <person name="Li Y."/>
            <person name="Liew Y.J."/>
            <person name="Baumgarten S."/>
            <person name="Simakov O."/>
            <person name="Wilson M."/>
            <person name="Piel J."/>
            <person name="Ashoor H."/>
            <person name="Bougouffa S."/>
            <person name="Bajic V.B."/>
            <person name="Ryu T."/>
            <person name="Ravasi T."/>
            <person name="Bayer T."/>
            <person name="Micklem G."/>
            <person name="Kim H."/>
            <person name="Bhak J."/>
            <person name="Lajeunesse T.C."/>
            <person name="Voolstra C.R."/>
        </authorList>
    </citation>
    <scope>NUCLEOTIDE SEQUENCE [LARGE SCALE GENOMIC DNA]</scope>
    <source>
        <strain evidence="8 9">CCMP2467</strain>
    </source>
</reference>
<dbReference type="EMBL" id="LSRX01000124">
    <property type="protein sequence ID" value="OLQ08111.1"/>
    <property type="molecule type" value="Genomic_DNA"/>
</dbReference>
<feature type="transmembrane region" description="Helical" evidence="6">
    <location>
        <begin position="534"/>
        <end position="558"/>
    </location>
</feature>
<dbReference type="PROSITE" id="PS50222">
    <property type="entry name" value="EF_HAND_2"/>
    <property type="match status" value="2"/>
</dbReference>
<organism evidence="8 9">
    <name type="scientific">Symbiodinium microadriaticum</name>
    <name type="common">Dinoflagellate</name>
    <name type="synonym">Zooxanthella microadriatica</name>
    <dbReference type="NCBI Taxonomy" id="2951"/>
    <lineage>
        <taxon>Eukaryota</taxon>
        <taxon>Sar</taxon>
        <taxon>Alveolata</taxon>
        <taxon>Dinophyceae</taxon>
        <taxon>Suessiales</taxon>
        <taxon>Symbiodiniaceae</taxon>
        <taxon>Symbiodinium</taxon>
    </lineage>
</organism>
<comment type="subcellular location">
    <subcellularLocation>
        <location evidence="1">Membrane</location>
        <topology evidence="1">Multi-pass membrane protein</topology>
    </subcellularLocation>
</comment>
<dbReference type="InterPro" id="IPR011992">
    <property type="entry name" value="EF-hand-dom_pair"/>
</dbReference>
<sequence length="1456" mass="161373">MHRSSILDAVNIGIVHLIKAPEKTRAPCAAFCQHGSLQNRRFAMLLKSLIAPDSPSMSIEHVVVSMGLERIGKTVAMETDEPCTTSVWRKPYRSRKLEKACESVSGAGQETPEHSSRDPDAVLCSAMVVLDSPLQRQSANRPPVPAEEEALGTADVQLRDDMLFKRLEDWLSRMEAVIDNALSTSRQVRPVTPRSFCSSGGELSLDDAPITKVRRKTRVATRDSWDKDLEDKRPQHQGEESPSAANILPDLPEDRPKFVSTRTKALESQEPASLREQVAGCMQTMLATNLDKEDEKLSFPRRALARIVKSWLFEAFFALVILSNSVFIAVQVEATARDPGINQDVGYFVVGSIYTFLFTTELVLRVLVFGLTVFVGPDWAWLLLDLLVVSSSLFEFVLELALQQQEDSTSVLTNMRLLRILRIGRITRAIRVVRLVKFIRSLRQLLYSIGQTLRAMAWSVVLLGLIIFLFGLIFTDISSEYLTRDVTEISEEFEGFIVNRFGGLERSMHTLFASVTGGLTWIEALDALSHISTVWGLLFEAYIAFCLFAVLNVMTGVFCQSAMESAEKDHELVLQNVVQEKAKYFRAVRRLFAQLDQNGDGGITAKEFEVALEDPALMHVFDALEISADDAWNLFTQLDSDGDAHVDAEEFLEGCMLLKGPARSIDVMGIKRDVAVVKHRLQQVFATLRYSGAVRDLKLSVISEGKKVPVGYAGRKARFFLLIALQTEAAYRERLEGKGSPDWLWEVPPTRFICVTALRGERNDSLLSKLQLDFCGGQSSARSDAVVIYVLHLAMREMVLRQGQTAAIHFTSCVADRSHPLPVGGDESKVPIERSSVVFDSNTYAAWLKLGVTVVLATSYMDWPDAEHVAASFAGRTGSFLAFLDLVSGAWITLCELEPDESVRQFRVQIPHCRPPGRLPCMGWLAAEMTMEDRTALMEFTAVLTMVGPSTRPPSAEVTTYTSGLYPARVTMVQEHSMEAARWEHRRLLGRASCSGLRRTHDQRPCIAAEILASVGGPTVGMRREVIAELIADESTAWPAARPVRATYSTPDKPAPTQVATAKVGEHTEKLLKEFIGSTIRTGHYVDDINGIDDGLRQGNTWCRTAFIPFDVEHMVLAVLYADAFFTDTEKKHKAGHVPDGLNPTPRREGLLYDHGVVPEWFVKLFLARKAYIYMLEVFAQLAAFVTFLDAPAAVDRCRQRQHGGPDSSVQRIWQRSGGQRHDLGLLDSRRAGFVEFERVLSKANVADAVSRDDFTWARREGWTFFLEANLESVKIRAANGHDLRRVEEVLVAAAADANDDQNQKETSSSDNEGDQMERQRTPYDLVESDIEMEDLCEWLRPPAELVLSPLSPQGSPSGAADVARVTQIEQGAHCNVQRVALCGAHEEKEAGRCLSGDLAAMDEEEESQASTAELGACVNAIGAQVADKFGGAFLWGGLCAGDEITRSAASARRFA</sequence>
<accession>A0A1Q9EL87</accession>
<feature type="transmembrane region" description="Helical" evidence="6">
    <location>
        <begin position="379"/>
        <end position="398"/>
    </location>
</feature>
<dbReference type="Proteomes" id="UP000186817">
    <property type="component" value="Unassembled WGS sequence"/>
</dbReference>
<evidence type="ECO:0000256" key="4">
    <source>
        <dbReference type="ARBA" id="ARBA00023136"/>
    </source>
</evidence>
<evidence type="ECO:0000256" key="3">
    <source>
        <dbReference type="ARBA" id="ARBA00022989"/>
    </source>
</evidence>
<dbReference type="GO" id="GO:0005248">
    <property type="term" value="F:voltage-gated sodium channel activity"/>
    <property type="evidence" value="ECO:0007669"/>
    <property type="project" value="TreeGrafter"/>
</dbReference>
<dbReference type="GO" id="GO:0001518">
    <property type="term" value="C:voltage-gated sodium channel complex"/>
    <property type="evidence" value="ECO:0007669"/>
    <property type="project" value="TreeGrafter"/>
</dbReference>
<dbReference type="SUPFAM" id="SSF47473">
    <property type="entry name" value="EF-hand"/>
    <property type="match status" value="1"/>
</dbReference>